<dbReference type="GO" id="GO:0006457">
    <property type="term" value="P:protein folding"/>
    <property type="evidence" value="ECO:0007669"/>
    <property type="project" value="InterPro"/>
</dbReference>
<dbReference type="Gene3D" id="1.10.287.460">
    <property type="entry name" value="Peptidyl-prolyl cis-trans isomerase, FKBP-type, N-terminal domain"/>
    <property type="match status" value="1"/>
</dbReference>
<proteinExistence type="inferred from homology"/>
<evidence type="ECO:0000256" key="6">
    <source>
        <dbReference type="RuleBase" id="RU003915"/>
    </source>
</evidence>
<dbReference type="PANTHER" id="PTHR43811">
    <property type="entry name" value="FKBP-TYPE PEPTIDYL-PROLYL CIS-TRANS ISOMERASE FKPA"/>
    <property type="match status" value="1"/>
</dbReference>
<comment type="similarity">
    <text evidence="2 6">Belongs to the FKBP-type PPIase family.</text>
</comment>
<dbReference type="InterPro" id="IPR046357">
    <property type="entry name" value="PPIase_dom_sf"/>
</dbReference>
<accession>A0A2M8RZE5</accession>
<feature type="coiled-coil region" evidence="7">
    <location>
        <begin position="59"/>
        <end position="86"/>
    </location>
</feature>
<keyword evidence="10" id="KW-1185">Reference proteome</keyword>
<comment type="caution">
    <text evidence="9">The sequence shown here is derived from an EMBL/GenBank/DDBJ whole genome shotgun (WGS) entry which is preliminary data.</text>
</comment>
<evidence type="ECO:0000259" key="8">
    <source>
        <dbReference type="PROSITE" id="PS50059"/>
    </source>
</evidence>
<dbReference type="RefSeq" id="WP_100289847.1">
    <property type="nucleotide sequence ID" value="NZ_PHHA01000043.1"/>
</dbReference>
<dbReference type="InterPro" id="IPR001179">
    <property type="entry name" value="PPIase_FKBP_dom"/>
</dbReference>
<keyword evidence="7" id="KW-0175">Coiled coil</keyword>
<dbReference type="EC" id="5.2.1.8" evidence="6"/>
<keyword evidence="3 5" id="KW-0697">Rotamase</keyword>
<dbReference type="GO" id="GO:0003755">
    <property type="term" value="F:peptidyl-prolyl cis-trans isomerase activity"/>
    <property type="evidence" value="ECO:0007669"/>
    <property type="project" value="UniProtKB-UniRule"/>
</dbReference>
<dbReference type="FunFam" id="3.10.50.40:FF:000004">
    <property type="entry name" value="Peptidyl-prolyl cis-trans isomerase"/>
    <property type="match status" value="1"/>
</dbReference>
<protein>
    <recommendedName>
        <fullName evidence="6">Peptidyl-prolyl cis-trans isomerase</fullName>
        <ecNumber evidence="6">5.2.1.8</ecNumber>
    </recommendedName>
</protein>
<reference evidence="9 10" key="1">
    <citation type="submission" date="2017-11" db="EMBL/GenBank/DDBJ databases">
        <title>Reclassification of Bisgaard taxon 7 as Conservatibacter flavescens gen. nov., sp. nov.</title>
        <authorList>
            <person name="Christensen H."/>
        </authorList>
    </citation>
    <scope>NUCLEOTIDE SEQUENCE [LARGE SCALE GENOMIC DNA]</scope>
    <source>
        <strain evidence="9 10">7_4</strain>
    </source>
</reference>
<evidence type="ECO:0000313" key="9">
    <source>
        <dbReference type="EMBL" id="PJG84261.1"/>
    </source>
</evidence>
<dbReference type="AlphaFoldDB" id="A0A2M8RZE5"/>
<dbReference type="Pfam" id="PF01346">
    <property type="entry name" value="FKBP_N"/>
    <property type="match status" value="1"/>
</dbReference>
<dbReference type="Pfam" id="PF00254">
    <property type="entry name" value="FKBP_C"/>
    <property type="match status" value="1"/>
</dbReference>
<evidence type="ECO:0000256" key="2">
    <source>
        <dbReference type="ARBA" id="ARBA00006577"/>
    </source>
</evidence>
<dbReference type="NCBIfam" id="NF008602">
    <property type="entry name" value="PRK11570.1"/>
    <property type="match status" value="1"/>
</dbReference>
<evidence type="ECO:0000256" key="4">
    <source>
        <dbReference type="ARBA" id="ARBA00023235"/>
    </source>
</evidence>
<dbReference type="Proteomes" id="UP000229329">
    <property type="component" value="Unassembled WGS sequence"/>
</dbReference>
<evidence type="ECO:0000256" key="7">
    <source>
        <dbReference type="SAM" id="Coils"/>
    </source>
</evidence>
<dbReference type="EMBL" id="PHHA01000043">
    <property type="protein sequence ID" value="PJG84261.1"/>
    <property type="molecule type" value="Genomic_DNA"/>
</dbReference>
<sequence length="211" mass="22845">MTAQFFEQVSLDDVSAKGSYGIGLQIGQQLVDSQLDVRAEAVAKGIYDALHQQPPALDLNEISAALQQLQQEAVEAQQARFKQVEEDGKAYLEANKQNPAVNTTDSGLQYEILTEGTGQIPSKQDTVRVHYTGTLIDGTIFDSSVKRGQPAEFPLNGVIAGWTEALSLMPVGSKWKLTIPHNLAYGERGAGASIPPFSTLIFEVELLDILS</sequence>
<comment type="catalytic activity">
    <reaction evidence="1 5 6">
        <text>[protein]-peptidylproline (omega=180) = [protein]-peptidylproline (omega=0)</text>
        <dbReference type="Rhea" id="RHEA:16237"/>
        <dbReference type="Rhea" id="RHEA-COMP:10747"/>
        <dbReference type="Rhea" id="RHEA-COMP:10748"/>
        <dbReference type="ChEBI" id="CHEBI:83833"/>
        <dbReference type="ChEBI" id="CHEBI:83834"/>
        <dbReference type="EC" id="5.2.1.8"/>
    </reaction>
</comment>
<dbReference type="InterPro" id="IPR000774">
    <property type="entry name" value="PPIase_FKBP_N"/>
</dbReference>
<gene>
    <name evidence="9" type="ORF">CVP05_12270</name>
</gene>
<name>A0A2M8RZE5_9PAST</name>
<dbReference type="OrthoDB" id="9814548at2"/>
<dbReference type="PANTHER" id="PTHR43811:SF23">
    <property type="entry name" value="FKBP-TYPE 22 KDA PEPTIDYL-PROLYL CIS-TRANS ISOMERASE"/>
    <property type="match status" value="1"/>
</dbReference>
<keyword evidence="4 5" id="KW-0413">Isomerase</keyword>
<dbReference type="PROSITE" id="PS50059">
    <property type="entry name" value="FKBP_PPIASE"/>
    <property type="match status" value="1"/>
</dbReference>
<organism evidence="9 10">
    <name type="scientific">Conservatibacter flavescens</name>
    <dbReference type="NCBI Taxonomy" id="28161"/>
    <lineage>
        <taxon>Bacteria</taxon>
        <taxon>Pseudomonadati</taxon>
        <taxon>Pseudomonadota</taxon>
        <taxon>Gammaproteobacteria</taxon>
        <taxon>Pasteurellales</taxon>
        <taxon>Pasteurellaceae</taxon>
        <taxon>Conservatibacter</taxon>
    </lineage>
</organism>
<dbReference type="InterPro" id="IPR036944">
    <property type="entry name" value="PPIase_FKBP_N_sf"/>
</dbReference>
<dbReference type="SUPFAM" id="SSF54534">
    <property type="entry name" value="FKBP-like"/>
    <property type="match status" value="1"/>
</dbReference>
<feature type="domain" description="PPIase FKBP-type" evidence="8">
    <location>
        <begin position="124"/>
        <end position="210"/>
    </location>
</feature>
<evidence type="ECO:0000313" key="10">
    <source>
        <dbReference type="Proteomes" id="UP000229329"/>
    </source>
</evidence>
<dbReference type="Gene3D" id="3.10.50.40">
    <property type="match status" value="1"/>
</dbReference>
<evidence type="ECO:0000256" key="5">
    <source>
        <dbReference type="PROSITE-ProRule" id="PRU00277"/>
    </source>
</evidence>
<evidence type="ECO:0000256" key="3">
    <source>
        <dbReference type="ARBA" id="ARBA00023110"/>
    </source>
</evidence>
<evidence type="ECO:0000256" key="1">
    <source>
        <dbReference type="ARBA" id="ARBA00000971"/>
    </source>
</evidence>